<dbReference type="InterPro" id="IPR002213">
    <property type="entry name" value="UDP_glucos_trans"/>
</dbReference>
<dbReference type="EC" id="2.4.1.-" evidence="5"/>
<dbReference type="OrthoDB" id="5835829at2759"/>
<organism evidence="6 7">
    <name type="scientific">Zizania palustris</name>
    <name type="common">Northern wild rice</name>
    <dbReference type="NCBI Taxonomy" id="103762"/>
    <lineage>
        <taxon>Eukaryota</taxon>
        <taxon>Viridiplantae</taxon>
        <taxon>Streptophyta</taxon>
        <taxon>Embryophyta</taxon>
        <taxon>Tracheophyta</taxon>
        <taxon>Spermatophyta</taxon>
        <taxon>Magnoliopsida</taxon>
        <taxon>Liliopsida</taxon>
        <taxon>Poales</taxon>
        <taxon>Poaceae</taxon>
        <taxon>BOP clade</taxon>
        <taxon>Oryzoideae</taxon>
        <taxon>Oryzeae</taxon>
        <taxon>Zizaniinae</taxon>
        <taxon>Zizania</taxon>
    </lineage>
</organism>
<keyword evidence="2 4" id="KW-0328">Glycosyltransferase</keyword>
<protein>
    <recommendedName>
        <fullName evidence="5">Glycosyltransferase</fullName>
        <ecNumber evidence="5">2.4.1.-</ecNumber>
    </recommendedName>
</protein>
<gene>
    <name evidence="6" type="ORF">GUJ93_ZPchr0005g15044</name>
</gene>
<dbReference type="GO" id="GO:0008194">
    <property type="term" value="F:UDP-glycosyltransferase activity"/>
    <property type="evidence" value="ECO:0007669"/>
    <property type="project" value="InterPro"/>
</dbReference>
<comment type="caution">
    <text evidence="6">The sequence shown here is derived from an EMBL/GenBank/DDBJ whole genome shotgun (WGS) entry which is preliminary data.</text>
</comment>
<dbReference type="PANTHER" id="PTHR48046">
    <property type="entry name" value="UDP-GLYCOSYLTRANSFERASE 72E1"/>
    <property type="match status" value="1"/>
</dbReference>
<proteinExistence type="inferred from homology"/>
<dbReference type="PROSITE" id="PS00375">
    <property type="entry name" value="UDPGT"/>
    <property type="match status" value="1"/>
</dbReference>
<reference evidence="6" key="1">
    <citation type="journal article" date="2021" name="bioRxiv">
        <title>Whole Genome Assembly and Annotation of Northern Wild Rice, Zizania palustris L., Supports a Whole Genome Duplication in the Zizania Genus.</title>
        <authorList>
            <person name="Haas M."/>
            <person name="Kono T."/>
            <person name="Macchietto M."/>
            <person name="Millas R."/>
            <person name="McGilp L."/>
            <person name="Shao M."/>
            <person name="Duquette J."/>
            <person name="Hirsch C.N."/>
            <person name="Kimball J."/>
        </authorList>
    </citation>
    <scope>NUCLEOTIDE SEQUENCE</scope>
    <source>
        <tissue evidence="6">Fresh leaf tissue</tissue>
    </source>
</reference>
<sequence>MGHLIPFAELARRLVADHGLAATLLFAAARSPPSEQYLAVAASVPEGVDLVALPAPEAPDELLAPASVRDRVARAVASSVPLVRDIARSVAATVPLAALVVDMVGAPARVVAEELGAPFYMFFTSPWMLLSLFLHLPAIDATRASEHRDAAEPIRLPGCVPIHTHDLPGSMLVDRSSETYASFVAMAKGAGTTPDGILVNTFPELEPAVGNAADGVKLPPVHAVGPLLLTRPISNSMDQDHYCLNWLDQQPRGSVVYVSFGSGGTLTWQQTTQLALGLELSQHRFVWAIKRPDQETPSGAFFGTSRHGAAPEFLPDGFMERTAVVGLVLQQPWSPQAAILGHASVGCFVTHCGWNSMLEGVFHGVPMVAWPLYAEQKMNAAMMEAHAGAAIRANVRDGRLVSKEEVAAVIRRVMEGDEADRMRKRLGELRDKATHALSKDGSSTCTLAQLTRRWKSTADSKSMELDVNC</sequence>
<reference evidence="6" key="2">
    <citation type="submission" date="2021-02" db="EMBL/GenBank/DDBJ databases">
        <authorList>
            <person name="Kimball J.A."/>
            <person name="Haas M.W."/>
            <person name="Macchietto M."/>
            <person name="Kono T."/>
            <person name="Duquette J."/>
            <person name="Shao M."/>
        </authorList>
    </citation>
    <scope>NUCLEOTIDE SEQUENCE</scope>
    <source>
        <tissue evidence="6">Fresh leaf tissue</tissue>
    </source>
</reference>
<evidence type="ECO:0000256" key="1">
    <source>
        <dbReference type="ARBA" id="ARBA00009995"/>
    </source>
</evidence>
<dbReference type="CDD" id="cd03784">
    <property type="entry name" value="GT1_Gtf-like"/>
    <property type="match status" value="1"/>
</dbReference>
<evidence type="ECO:0000256" key="3">
    <source>
        <dbReference type="ARBA" id="ARBA00022679"/>
    </source>
</evidence>
<dbReference type="FunFam" id="3.40.50.2000:FF:000056">
    <property type="entry name" value="Glycosyltransferase"/>
    <property type="match status" value="1"/>
</dbReference>
<evidence type="ECO:0000313" key="6">
    <source>
        <dbReference type="EMBL" id="KAG8067507.1"/>
    </source>
</evidence>
<name>A0A8J5SMH7_ZIZPA</name>
<evidence type="ECO:0000256" key="2">
    <source>
        <dbReference type="ARBA" id="ARBA00022676"/>
    </source>
</evidence>
<comment type="similarity">
    <text evidence="1 4">Belongs to the UDP-glycosyltransferase family.</text>
</comment>
<dbReference type="Pfam" id="PF00201">
    <property type="entry name" value="UDPGT"/>
    <property type="match status" value="1"/>
</dbReference>
<keyword evidence="7" id="KW-1185">Reference proteome</keyword>
<evidence type="ECO:0000256" key="4">
    <source>
        <dbReference type="RuleBase" id="RU003718"/>
    </source>
</evidence>
<evidence type="ECO:0000256" key="5">
    <source>
        <dbReference type="RuleBase" id="RU362057"/>
    </source>
</evidence>
<dbReference type="PANTHER" id="PTHR48046:SF6">
    <property type="entry name" value="GLYCOSYLTRANSFERASE"/>
    <property type="match status" value="1"/>
</dbReference>
<dbReference type="EMBL" id="JAAALK010000284">
    <property type="protein sequence ID" value="KAG8067507.1"/>
    <property type="molecule type" value="Genomic_DNA"/>
</dbReference>
<dbReference type="Proteomes" id="UP000729402">
    <property type="component" value="Unassembled WGS sequence"/>
</dbReference>
<accession>A0A8J5SMH7</accession>
<evidence type="ECO:0000313" key="7">
    <source>
        <dbReference type="Proteomes" id="UP000729402"/>
    </source>
</evidence>
<keyword evidence="3 4" id="KW-0808">Transferase</keyword>
<dbReference type="InterPro" id="IPR035595">
    <property type="entry name" value="UDP_glycos_trans_CS"/>
</dbReference>
<dbReference type="AlphaFoldDB" id="A0A8J5SMH7"/>